<feature type="binding site" evidence="5">
    <location>
        <begin position="12"/>
        <end position="17"/>
    </location>
    <ligand>
        <name>ATP</name>
        <dbReference type="ChEBI" id="CHEBI:30616"/>
    </ligand>
</feature>
<dbReference type="PANTHER" id="PTHR10695">
    <property type="entry name" value="DEPHOSPHO-COA KINASE-RELATED"/>
    <property type="match status" value="1"/>
</dbReference>
<dbReference type="EMBL" id="UGHH01000002">
    <property type="protein sequence ID" value="STO64054.1"/>
    <property type="molecule type" value="Genomic_DNA"/>
</dbReference>
<dbReference type="SUPFAM" id="SSF52540">
    <property type="entry name" value="P-loop containing nucleoside triphosphate hydrolases"/>
    <property type="match status" value="1"/>
</dbReference>
<evidence type="ECO:0000256" key="5">
    <source>
        <dbReference type="HAMAP-Rule" id="MF_00376"/>
    </source>
</evidence>
<dbReference type="GO" id="GO:0004140">
    <property type="term" value="F:dephospho-CoA kinase activity"/>
    <property type="evidence" value="ECO:0007669"/>
    <property type="project" value="UniProtKB-UniRule"/>
</dbReference>
<keyword evidence="5 7" id="KW-0418">Kinase</keyword>
<dbReference type="PANTHER" id="PTHR10695:SF46">
    <property type="entry name" value="BIFUNCTIONAL COENZYME A SYNTHASE-RELATED"/>
    <property type="match status" value="1"/>
</dbReference>
<dbReference type="EC" id="2.7.1.24" evidence="5 6"/>
<comment type="pathway">
    <text evidence="5">Cofactor biosynthesis; coenzyme A biosynthesis; CoA from (R)-pantothenate: step 5/5.</text>
</comment>
<proteinExistence type="inferred from homology"/>
<evidence type="ECO:0000256" key="6">
    <source>
        <dbReference type="NCBIfam" id="TIGR00152"/>
    </source>
</evidence>
<dbReference type="PROSITE" id="PS51219">
    <property type="entry name" value="DPCK"/>
    <property type="match status" value="1"/>
</dbReference>
<comment type="function">
    <text evidence="5">Catalyzes the phosphorylation of the 3'-hydroxyl group of dephosphocoenzyme A to form coenzyme A.</text>
</comment>
<sequence>MPYVVGLTGGIGSGKSTIGDLFLALGVPVIDADIIARQVVEKGSPLLAKLVSHFGVDILTEHKELNRAKLREIIFSHPDEKAWLNQLLHPSIRNEMLAQVERCLQPYVILMVPLLIENNLTHLCNRILVVDVLPETQIERATKRDNHKAEIIRNIIASQVSREKRLSYADDIIDNNKPLEQSLEKIKMQINELHQIYLKKAEEKQCQN</sequence>
<evidence type="ECO:0000256" key="3">
    <source>
        <dbReference type="ARBA" id="ARBA00022840"/>
    </source>
</evidence>
<keyword evidence="3 5" id="KW-0067">ATP-binding</keyword>
<dbReference type="NCBIfam" id="TIGR00152">
    <property type="entry name" value="dephospho-CoA kinase"/>
    <property type="match status" value="1"/>
</dbReference>
<dbReference type="InterPro" id="IPR027417">
    <property type="entry name" value="P-loop_NTPase"/>
</dbReference>
<dbReference type="CDD" id="cd02022">
    <property type="entry name" value="DPCK"/>
    <property type="match status" value="1"/>
</dbReference>
<evidence type="ECO:0000256" key="1">
    <source>
        <dbReference type="ARBA" id="ARBA00009018"/>
    </source>
</evidence>
<dbReference type="AlphaFoldDB" id="A0A377I0T4"/>
<evidence type="ECO:0000313" key="7">
    <source>
        <dbReference type="EMBL" id="STO64054.1"/>
    </source>
</evidence>
<gene>
    <name evidence="5 7" type="primary">coaE</name>
    <name evidence="7" type="ORF">NCTC10794_01110</name>
</gene>
<keyword evidence="5" id="KW-0963">Cytoplasm</keyword>
<comment type="similarity">
    <text evidence="1 5">Belongs to the CoaE family.</text>
</comment>
<dbReference type="Gene3D" id="3.40.50.300">
    <property type="entry name" value="P-loop containing nucleotide triphosphate hydrolases"/>
    <property type="match status" value="1"/>
</dbReference>
<evidence type="ECO:0000256" key="4">
    <source>
        <dbReference type="ARBA" id="ARBA00022993"/>
    </source>
</evidence>
<keyword evidence="4 5" id="KW-0173">Coenzyme A biosynthesis</keyword>
<dbReference type="Proteomes" id="UP000254867">
    <property type="component" value="Unassembled WGS sequence"/>
</dbReference>
<reference evidence="7 8" key="1">
    <citation type="submission" date="2018-06" db="EMBL/GenBank/DDBJ databases">
        <authorList>
            <consortium name="Pathogen Informatics"/>
            <person name="Doyle S."/>
        </authorList>
    </citation>
    <scope>NUCLEOTIDE SEQUENCE [LARGE SCALE GENOMIC DNA]</scope>
    <source>
        <strain evidence="7 8">NCTC10794</strain>
    </source>
</reference>
<dbReference type="GO" id="GO:0005524">
    <property type="term" value="F:ATP binding"/>
    <property type="evidence" value="ECO:0007669"/>
    <property type="project" value="UniProtKB-UniRule"/>
</dbReference>
<organism evidence="7 8">
    <name type="scientific">Haemophilus parahaemolyticus</name>
    <dbReference type="NCBI Taxonomy" id="735"/>
    <lineage>
        <taxon>Bacteria</taxon>
        <taxon>Pseudomonadati</taxon>
        <taxon>Pseudomonadota</taxon>
        <taxon>Gammaproteobacteria</taxon>
        <taxon>Pasteurellales</taxon>
        <taxon>Pasteurellaceae</taxon>
        <taxon>Haemophilus</taxon>
    </lineage>
</organism>
<dbReference type="HAMAP" id="MF_00376">
    <property type="entry name" value="Dephospho_CoA_kinase"/>
    <property type="match status" value="1"/>
</dbReference>
<comment type="subcellular location">
    <subcellularLocation>
        <location evidence="5">Cytoplasm</location>
    </subcellularLocation>
</comment>
<dbReference type="RefSeq" id="WP_119222593.1">
    <property type="nucleotide sequence ID" value="NZ_UGHH01000002.1"/>
</dbReference>
<name>A0A377I0T4_HAEPH</name>
<evidence type="ECO:0000256" key="2">
    <source>
        <dbReference type="ARBA" id="ARBA00022741"/>
    </source>
</evidence>
<keyword evidence="5 7" id="KW-0808">Transferase</keyword>
<dbReference type="GO" id="GO:0005737">
    <property type="term" value="C:cytoplasm"/>
    <property type="evidence" value="ECO:0007669"/>
    <property type="project" value="UniProtKB-SubCell"/>
</dbReference>
<dbReference type="GO" id="GO:0015937">
    <property type="term" value="P:coenzyme A biosynthetic process"/>
    <property type="evidence" value="ECO:0007669"/>
    <property type="project" value="UniProtKB-UniRule"/>
</dbReference>
<protein>
    <recommendedName>
        <fullName evidence="5 6">Dephospho-CoA kinase</fullName>
        <ecNumber evidence="5 6">2.7.1.24</ecNumber>
    </recommendedName>
    <alternativeName>
        <fullName evidence="5">Dephosphocoenzyme A kinase</fullName>
    </alternativeName>
</protein>
<dbReference type="Pfam" id="PF01121">
    <property type="entry name" value="CoaE"/>
    <property type="match status" value="1"/>
</dbReference>
<accession>A0A377I0T4</accession>
<evidence type="ECO:0000313" key="8">
    <source>
        <dbReference type="Proteomes" id="UP000254867"/>
    </source>
</evidence>
<comment type="catalytic activity">
    <reaction evidence="5">
        <text>3'-dephospho-CoA + ATP = ADP + CoA + H(+)</text>
        <dbReference type="Rhea" id="RHEA:18245"/>
        <dbReference type="ChEBI" id="CHEBI:15378"/>
        <dbReference type="ChEBI" id="CHEBI:30616"/>
        <dbReference type="ChEBI" id="CHEBI:57287"/>
        <dbReference type="ChEBI" id="CHEBI:57328"/>
        <dbReference type="ChEBI" id="CHEBI:456216"/>
        <dbReference type="EC" id="2.7.1.24"/>
    </reaction>
</comment>
<dbReference type="InterPro" id="IPR001977">
    <property type="entry name" value="Depp_CoAkinase"/>
</dbReference>
<dbReference type="UniPathway" id="UPA00241">
    <property type="reaction ID" value="UER00356"/>
</dbReference>
<keyword evidence="2 5" id="KW-0547">Nucleotide-binding</keyword>